<sequence>MREIKSFIKSASFSDLNKALELISEAIESQRAQEQAREEVMAMLKAKGLTVEDLMGGAQPDKRSKVEPKYRIEKDGKVYEWTGRGKTPKAFQGVTLEDHLI</sequence>
<organism evidence="2 3">
    <name type="scientific">Pseudoalteromonas fenneropenaei</name>
    <dbReference type="NCBI Taxonomy" id="1737459"/>
    <lineage>
        <taxon>Bacteria</taxon>
        <taxon>Pseudomonadati</taxon>
        <taxon>Pseudomonadota</taxon>
        <taxon>Gammaproteobacteria</taxon>
        <taxon>Alteromonadales</taxon>
        <taxon>Pseudoalteromonadaceae</taxon>
        <taxon>Pseudoalteromonas</taxon>
    </lineage>
</organism>
<dbReference type="EMBL" id="JBHRSD010000011">
    <property type="protein sequence ID" value="MFC3032207.1"/>
    <property type="molecule type" value="Genomic_DNA"/>
</dbReference>
<feature type="domain" description="DNA-binding protein H-NS-like C-terminal" evidence="1">
    <location>
        <begin position="60"/>
        <end position="101"/>
    </location>
</feature>
<dbReference type="RefSeq" id="WP_377122349.1">
    <property type="nucleotide sequence ID" value="NZ_JBHRSD010000011.1"/>
</dbReference>
<dbReference type="SUPFAM" id="SSF81273">
    <property type="entry name" value="H-NS histone-like proteins"/>
    <property type="match status" value="1"/>
</dbReference>
<dbReference type="InterPro" id="IPR027444">
    <property type="entry name" value="H-NS_C_dom"/>
</dbReference>
<dbReference type="SMART" id="SM00528">
    <property type="entry name" value="HNS"/>
    <property type="match status" value="1"/>
</dbReference>
<protein>
    <submittedName>
        <fullName evidence="2">H-NS family nucleoid-associated regulatory protein</fullName>
    </submittedName>
</protein>
<comment type="caution">
    <text evidence="2">The sequence shown here is derived from an EMBL/GenBank/DDBJ whole genome shotgun (WGS) entry which is preliminary data.</text>
</comment>
<gene>
    <name evidence="2" type="ORF">ACFOEE_06725</name>
</gene>
<accession>A0ABV7CHY5</accession>
<dbReference type="InterPro" id="IPR037150">
    <property type="entry name" value="H-NS_C_dom_sf"/>
</dbReference>
<evidence type="ECO:0000313" key="2">
    <source>
        <dbReference type="EMBL" id="MFC3032207.1"/>
    </source>
</evidence>
<dbReference type="Gene3D" id="4.10.430.10">
    <property type="entry name" value="Histone-like protein H-NS, C-terminal domain"/>
    <property type="match status" value="1"/>
</dbReference>
<dbReference type="Proteomes" id="UP001595453">
    <property type="component" value="Unassembled WGS sequence"/>
</dbReference>
<dbReference type="Pfam" id="PF00816">
    <property type="entry name" value="Histone_HNS"/>
    <property type="match status" value="1"/>
</dbReference>
<keyword evidence="3" id="KW-1185">Reference proteome</keyword>
<name>A0ABV7CHY5_9GAMM</name>
<evidence type="ECO:0000259" key="1">
    <source>
        <dbReference type="SMART" id="SM00528"/>
    </source>
</evidence>
<reference evidence="3" key="1">
    <citation type="journal article" date="2019" name="Int. J. Syst. Evol. Microbiol.">
        <title>The Global Catalogue of Microorganisms (GCM) 10K type strain sequencing project: providing services to taxonomists for standard genome sequencing and annotation.</title>
        <authorList>
            <consortium name="The Broad Institute Genomics Platform"/>
            <consortium name="The Broad Institute Genome Sequencing Center for Infectious Disease"/>
            <person name="Wu L."/>
            <person name="Ma J."/>
        </authorList>
    </citation>
    <scope>NUCLEOTIDE SEQUENCE [LARGE SCALE GENOMIC DNA]</scope>
    <source>
        <strain evidence="3">KCTC 42730</strain>
    </source>
</reference>
<proteinExistence type="predicted"/>
<evidence type="ECO:0000313" key="3">
    <source>
        <dbReference type="Proteomes" id="UP001595453"/>
    </source>
</evidence>